<reference evidence="8" key="2">
    <citation type="submission" date="2021-04" db="EMBL/GenBank/DDBJ databases">
        <authorList>
            <person name="Gilroy R."/>
        </authorList>
    </citation>
    <scope>NUCLEOTIDE SEQUENCE</scope>
    <source>
        <strain evidence="8">Gambia11-129</strain>
    </source>
</reference>
<evidence type="ECO:0000256" key="4">
    <source>
        <dbReference type="ARBA" id="ARBA00022989"/>
    </source>
</evidence>
<dbReference type="GO" id="GO:0036376">
    <property type="term" value="P:sodium ion export across plasma membrane"/>
    <property type="evidence" value="ECO:0007669"/>
    <property type="project" value="InterPro"/>
</dbReference>
<protein>
    <submittedName>
        <fullName evidence="8">OadG family protein</fullName>
    </submittedName>
</protein>
<evidence type="ECO:0000256" key="6">
    <source>
        <dbReference type="SAM" id="MobiDB-lite"/>
    </source>
</evidence>
<keyword evidence="2" id="KW-1003">Cell membrane</keyword>
<keyword evidence="3 7" id="KW-0812">Transmembrane</keyword>
<sequence length="93" mass="10220">MLTLLVNLPKETLVQQIKDGGILLVLGMGTVFIFLVILIYATKFMSSVVKKLEPQEEVKPQNTSRNKKAETSAKKNDDAALAAAIAAAYDRER</sequence>
<name>A0A9D1PTJ0_9SPIO</name>
<comment type="subcellular location">
    <subcellularLocation>
        <location evidence="1">Cell membrane</location>
    </subcellularLocation>
</comment>
<evidence type="ECO:0000256" key="2">
    <source>
        <dbReference type="ARBA" id="ARBA00022475"/>
    </source>
</evidence>
<dbReference type="GO" id="GO:0015081">
    <property type="term" value="F:sodium ion transmembrane transporter activity"/>
    <property type="evidence" value="ECO:0007669"/>
    <property type="project" value="InterPro"/>
</dbReference>
<dbReference type="EMBL" id="DXHU01000019">
    <property type="protein sequence ID" value="HIV99062.1"/>
    <property type="molecule type" value="Genomic_DNA"/>
</dbReference>
<reference evidence="8" key="1">
    <citation type="journal article" date="2021" name="PeerJ">
        <title>Extensive microbial diversity within the chicken gut microbiome revealed by metagenomics and culture.</title>
        <authorList>
            <person name="Gilroy R."/>
            <person name="Ravi A."/>
            <person name="Getino M."/>
            <person name="Pursley I."/>
            <person name="Horton D.L."/>
            <person name="Alikhan N.F."/>
            <person name="Baker D."/>
            <person name="Gharbi K."/>
            <person name="Hall N."/>
            <person name="Watson M."/>
            <person name="Adriaenssens E.M."/>
            <person name="Foster-Nyarko E."/>
            <person name="Jarju S."/>
            <person name="Secka A."/>
            <person name="Antonio M."/>
            <person name="Oren A."/>
            <person name="Chaudhuri R.R."/>
            <person name="La Ragione R."/>
            <person name="Hildebrand F."/>
            <person name="Pallen M.J."/>
        </authorList>
    </citation>
    <scope>NUCLEOTIDE SEQUENCE</scope>
    <source>
        <strain evidence="8">Gambia11-129</strain>
    </source>
</reference>
<dbReference type="NCBIfam" id="TIGR01195">
    <property type="entry name" value="oadG_fam"/>
    <property type="match status" value="1"/>
</dbReference>
<feature type="compositionally biased region" description="Basic and acidic residues" evidence="6">
    <location>
        <begin position="67"/>
        <end position="78"/>
    </location>
</feature>
<feature type="region of interest" description="Disordered" evidence="6">
    <location>
        <begin position="53"/>
        <end position="78"/>
    </location>
</feature>
<dbReference type="AlphaFoldDB" id="A0A9D1PTJ0"/>
<evidence type="ECO:0000256" key="1">
    <source>
        <dbReference type="ARBA" id="ARBA00004236"/>
    </source>
</evidence>
<evidence type="ECO:0000256" key="5">
    <source>
        <dbReference type="ARBA" id="ARBA00023136"/>
    </source>
</evidence>
<keyword evidence="4 7" id="KW-1133">Transmembrane helix</keyword>
<accession>A0A9D1PTJ0</accession>
<dbReference type="GO" id="GO:0005886">
    <property type="term" value="C:plasma membrane"/>
    <property type="evidence" value="ECO:0007669"/>
    <property type="project" value="UniProtKB-SubCell"/>
</dbReference>
<dbReference type="InterPro" id="IPR005899">
    <property type="entry name" value="Na_pump_deCOase"/>
</dbReference>
<gene>
    <name evidence="8" type="ORF">IAB12_04735</name>
</gene>
<feature type="transmembrane region" description="Helical" evidence="7">
    <location>
        <begin position="20"/>
        <end position="41"/>
    </location>
</feature>
<keyword evidence="5 7" id="KW-0472">Membrane</keyword>
<evidence type="ECO:0000313" key="9">
    <source>
        <dbReference type="Proteomes" id="UP000823936"/>
    </source>
</evidence>
<organism evidence="8 9">
    <name type="scientific">Candidatus Ornithospirochaeta avicola</name>
    <dbReference type="NCBI Taxonomy" id="2840896"/>
    <lineage>
        <taxon>Bacteria</taxon>
        <taxon>Pseudomonadati</taxon>
        <taxon>Spirochaetota</taxon>
        <taxon>Spirochaetia</taxon>
        <taxon>Spirochaetales</taxon>
        <taxon>Spirochaetaceae</taxon>
        <taxon>Spirochaetaceae incertae sedis</taxon>
        <taxon>Candidatus Ornithospirochaeta</taxon>
    </lineage>
</organism>
<evidence type="ECO:0000256" key="7">
    <source>
        <dbReference type="SAM" id="Phobius"/>
    </source>
</evidence>
<evidence type="ECO:0000256" key="3">
    <source>
        <dbReference type="ARBA" id="ARBA00022692"/>
    </source>
</evidence>
<proteinExistence type="predicted"/>
<comment type="caution">
    <text evidence="8">The sequence shown here is derived from an EMBL/GenBank/DDBJ whole genome shotgun (WGS) entry which is preliminary data.</text>
</comment>
<dbReference type="Proteomes" id="UP000823936">
    <property type="component" value="Unassembled WGS sequence"/>
</dbReference>
<evidence type="ECO:0000313" key="8">
    <source>
        <dbReference type="EMBL" id="HIV99062.1"/>
    </source>
</evidence>
<dbReference type="Pfam" id="PF04277">
    <property type="entry name" value="OAD_gamma"/>
    <property type="match status" value="1"/>
</dbReference>